<dbReference type="CDD" id="cd04301">
    <property type="entry name" value="NAT_SF"/>
    <property type="match status" value="1"/>
</dbReference>
<dbReference type="InterPro" id="IPR000182">
    <property type="entry name" value="GNAT_dom"/>
</dbReference>
<name>A0ABR9JVP2_9ACTN</name>
<dbReference type="PIRSF" id="PIRSF037663">
    <property type="entry name" value="Acetyltransf_GNAT_prd"/>
    <property type="match status" value="1"/>
</dbReference>
<evidence type="ECO:0000256" key="2">
    <source>
        <dbReference type="ARBA" id="ARBA00023315"/>
    </source>
</evidence>
<evidence type="ECO:0000259" key="4">
    <source>
        <dbReference type="PROSITE" id="PS51186"/>
    </source>
</evidence>
<evidence type="ECO:0000313" key="5">
    <source>
        <dbReference type="EMBL" id="MBE1534468.1"/>
    </source>
</evidence>
<dbReference type="Pfam" id="PF00583">
    <property type="entry name" value="Acetyltransf_1"/>
    <property type="match status" value="1"/>
</dbReference>
<protein>
    <submittedName>
        <fullName evidence="5">GNAT superfamily N-acetyltransferase</fullName>
    </submittedName>
</protein>
<reference evidence="5 6" key="1">
    <citation type="submission" date="2020-10" db="EMBL/GenBank/DDBJ databases">
        <title>Sequencing the genomes of 1000 actinobacteria strains.</title>
        <authorList>
            <person name="Klenk H.-P."/>
        </authorList>
    </citation>
    <scope>NUCLEOTIDE SEQUENCE [LARGE SCALE GENOMIC DNA]</scope>
    <source>
        <strain evidence="5 6">DSM 46744</strain>
    </source>
</reference>
<evidence type="ECO:0000313" key="6">
    <source>
        <dbReference type="Proteomes" id="UP000627838"/>
    </source>
</evidence>
<keyword evidence="6" id="KW-1185">Reference proteome</keyword>
<keyword evidence="2" id="KW-0012">Acyltransferase</keyword>
<dbReference type="Gene3D" id="3.40.630.30">
    <property type="match status" value="1"/>
</dbReference>
<keyword evidence="3" id="KW-0175">Coiled coil</keyword>
<evidence type="ECO:0000256" key="1">
    <source>
        <dbReference type="ARBA" id="ARBA00022679"/>
    </source>
</evidence>
<dbReference type="InterPro" id="IPR016181">
    <property type="entry name" value="Acyl_CoA_acyltransferase"/>
</dbReference>
<evidence type="ECO:0000256" key="3">
    <source>
        <dbReference type="SAM" id="Coils"/>
    </source>
</evidence>
<dbReference type="PANTHER" id="PTHR10545">
    <property type="entry name" value="DIAMINE N-ACETYLTRANSFERASE"/>
    <property type="match status" value="1"/>
</dbReference>
<dbReference type="PROSITE" id="PS51186">
    <property type="entry name" value="GNAT"/>
    <property type="match status" value="1"/>
</dbReference>
<dbReference type="EMBL" id="JADBDZ010000001">
    <property type="protein sequence ID" value="MBE1534468.1"/>
    <property type="molecule type" value="Genomic_DNA"/>
</dbReference>
<feature type="coiled-coil region" evidence="3">
    <location>
        <begin position="13"/>
        <end position="40"/>
    </location>
</feature>
<dbReference type="InterPro" id="IPR017255">
    <property type="entry name" value="AcTrfase_GNAT_prd"/>
</dbReference>
<gene>
    <name evidence="5" type="ORF">H4W34_004301</name>
</gene>
<organism evidence="5 6">
    <name type="scientific">Actinomadura algeriensis</name>
    <dbReference type="NCBI Taxonomy" id="1679523"/>
    <lineage>
        <taxon>Bacteria</taxon>
        <taxon>Bacillati</taxon>
        <taxon>Actinomycetota</taxon>
        <taxon>Actinomycetes</taxon>
        <taxon>Streptosporangiales</taxon>
        <taxon>Thermomonosporaceae</taxon>
        <taxon>Actinomadura</taxon>
    </lineage>
</organism>
<accession>A0ABR9JVP2</accession>
<proteinExistence type="predicted"/>
<sequence>MIRPATIDDIPDILRLVRELADYERALHEVKATEEQLRANLFGDEPKVFAHVVEHAGRVVGFALWFLTFSTWNGTHGIYLEDLFVEPDVRGQGYGRLLLTELARTADERGYERVEWSVLNWNTPAIEFYEAMGARPQDEWTVHRLTGDALTKAARS</sequence>
<dbReference type="Proteomes" id="UP000627838">
    <property type="component" value="Unassembled WGS sequence"/>
</dbReference>
<feature type="domain" description="N-acetyltransferase" evidence="4">
    <location>
        <begin position="1"/>
        <end position="155"/>
    </location>
</feature>
<dbReference type="PANTHER" id="PTHR10545:SF29">
    <property type="entry name" value="GH14572P-RELATED"/>
    <property type="match status" value="1"/>
</dbReference>
<dbReference type="InterPro" id="IPR051016">
    <property type="entry name" value="Diverse_Substrate_AcTransf"/>
</dbReference>
<dbReference type="SUPFAM" id="SSF55729">
    <property type="entry name" value="Acyl-CoA N-acyltransferases (Nat)"/>
    <property type="match status" value="1"/>
</dbReference>
<keyword evidence="1" id="KW-0808">Transferase</keyword>
<comment type="caution">
    <text evidence="5">The sequence shown here is derived from an EMBL/GenBank/DDBJ whole genome shotgun (WGS) entry which is preliminary data.</text>
</comment>
<dbReference type="RefSeq" id="WP_192760838.1">
    <property type="nucleotide sequence ID" value="NZ_JADBDZ010000001.1"/>
</dbReference>